<protein>
    <submittedName>
        <fullName evidence="1">Uncharacterized protein</fullName>
    </submittedName>
</protein>
<dbReference type="Proteomes" id="UP000095563">
    <property type="component" value="Unassembled WGS sequence"/>
</dbReference>
<name>A0A174QSY9_9CLOT</name>
<evidence type="ECO:0000313" key="1">
    <source>
        <dbReference type="EMBL" id="CUP74847.1"/>
    </source>
</evidence>
<dbReference type="RefSeq" id="WP_055206693.1">
    <property type="nucleotide sequence ID" value="NZ_CZBO01000001.1"/>
</dbReference>
<dbReference type="AlphaFoldDB" id="A0A174QSY9"/>
<dbReference type="EMBL" id="CZBO01000001">
    <property type="protein sequence ID" value="CUP74847.1"/>
    <property type="molecule type" value="Genomic_DNA"/>
</dbReference>
<evidence type="ECO:0000313" key="2">
    <source>
        <dbReference type="Proteomes" id="UP000095563"/>
    </source>
</evidence>
<organism evidence="1 2">
    <name type="scientific">Clostridium baratii</name>
    <dbReference type="NCBI Taxonomy" id="1561"/>
    <lineage>
        <taxon>Bacteria</taxon>
        <taxon>Bacillati</taxon>
        <taxon>Bacillota</taxon>
        <taxon>Clostridia</taxon>
        <taxon>Eubacteriales</taxon>
        <taxon>Clostridiaceae</taxon>
        <taxon>Clostridium</taxon>
    </lineage>
</organism>
<sequence>MVRVTRMINLDLLSIIKEHKNISKWTLKKLYIKPMPPGVMSSSEINFESDLENMLYEGLIKINDECIEFIKDL</sequence>
<accession>A0A174QSY9</accession>
<proteinExistence type="predicted"/>
<reference evidence="1 2" key="1">
    <citation type="submission" date="2015-09" db="EMBL/GenBank/DDBJ databases">
        <authorList>
            <consortium name="Pathogen Informatics"/>
        </authorList>
    </citation>
    <scope>NUCLEOTIDE SEQUENCE [LARGE SCALE GENOMIC DNA]</scope>
    <source>
        <strain evidence="1 2">2789STDY5834956</strain>
    </source>
</reference>
<gene>
    <name evidence="1" type="ORF">ERS852568_00648</name>
</gene>